<feature type="compositionally biased region" description="Polar residues" evidence="1">
    <location>
        <begin position="568"/>
        <end position="583"/>
    </location>
</feature>
<feature type="region of interest" description="Disordered" evidence="1">
    <location>
        <begin position="438"/>
        <end position="684"/>
    </location>
</feature>
<dbReference type="OrthoDB" id="10674519at2759"/>
<feature type="region of interest" description="Disordered" evidence="1">
    <location>
        <begin position="373"/>
        <end position="406"/>
    </location>
</feature>
<feature type="compositionally biased region" description="Acidic residues" evidence="1">
    <location>
        <begin position="602"/>
        <end position="612"/>
    </location>
</feature>
<feature type="compositionally biased region" description="Basic and acidic residues" evidence="1">
    <location>
        <begin position="491"/>
        <end position="551"/>
    </location>
</feature>
<accession>A0A165FBN7</accession>
<keyword evidence="3" id="KW-1185">Reference proteome</keyword>
<gene>
    <name evidence="2" type="ORF">EXIGLDRAFT_838995</name>
</gene>
<sequence length="684" mass="75035">MATNITKLQRWIPPPNASPQSTLSAPPREPSIEALRKSHPSPIAQPSTSPSPTASTLRREASSIGMPTVAHVHTHATSLGTVPEPGHAPSTPSPVVTRKEKIWQPPASEYERFHQEATANLRERERERERGRNRDSPLIPAISAVDSGRPPSVYPRSSSVASSNRDSIFSPAATGSSYTSSGTAFLHGHTVSESPPSGPQLFPHAANALHPPLGKQSSMSQPARPRTPGARTTSPGAPLASVARDLADDAEEWVRVLRAEHVAQFKAHKKLAQLELEAKILDVAKWEAEAIVRGNAKKDEFDDVRLRAREDFTQQMQTLTAFQDRQLHEAIASAGAVRREGGGLQNVDMWEENLRAEQEIIMQQIARERRTRIGNYPPSSAGPPPSRQAPSSSTAGTSIQRPDDEASPEFLERNAQRHASGLQHQREEVEARMRQIAQEREEARKREAALTEAARKREADGAKAAQQRRLGEVQRQQAAAGSSTSRPHTPQHRDDMANPDLRERDGERRASSLQRQREEVETRERQIGLEREEACRREAALIEAARKREAEAAEAAQQRRLVERQQATTNSSASISYTPQLQGSGPIPIPARSRKVTVQSESESETDPDDDEQAHNDENTSSSPEEDAFRALSRNPTYSPPSAPTATPVHSRPQSTRQGSAAIDVHAPKTQRKGAPPPVRPPVA</sequence>
<evidence type="ECO:0000313" key="2">
    <source>
        <dbReference type="EMBL" id="KZV88734.1"/>
    </source>
</evidence>
<feature type="region of interest" description="Disordered" evidence="1">
    <location>
        <begin position="1"/>
        <end position="239"/>
    </location>
</feature>
<organism evidence="2 3">
    <name type="scientific">Exidia glandulosa HHB12029</name>
    <dbReference type="NCBI Taxonomy" id="1314781"/>
    <lineage>
        <taxon>Eukaryota</taxon>
        <taxon>Fungi</taxon>
        <taxon>Dikarya</taxon>
        <taxon>Basidiomycota</taxon>
        <taxon>Agaricomycotina</taxon>
        <taxon>Agaricomycetes</taxon>
        <taxon>Auriculariales</taxon>
        <taxon>Exidiaceae</taxon>
        <taxon>Exidia</taxon>
    </lineage>
</organism>
<feature type="compositionally biased region" description="Pro residues" evidence="1">
    <location>
        <begin position="675"/>
        <end position="684"/>
    </location>
</feature>
<protein>
    <submittedName>
        <fullName evidence="2">Uncharacterized protein</fullName>
    </submittedName>
</protein>
<feature type="non-terminal residue" evidence="2">
    <location>
        <position position="684"/>
    </location>
</feature>
<dbReference type="InParanoid" id="A0A165FBN7"/>
<evidence type="ECO:0000256" key="1">
    <source>
        <dbReference type="SAM" id="MobiDB-lite"/>
    </source>
</evidence>
<evidence type="ECO:0000313" key="3">
    <source>
        <dbReference type="Proteomes" id="UP000077266"/>
    </source>
</evidence>
<dbReference type="EMBL" id="KV426091">
    <property type="protein sequence ID" value="KZV88734.1"/>
    <property type="molecule type" value="Genomic_DNA"/>
</dbReference>
<reference evidence="2 3" key="1">
    <citation type="journal article" date="2016" name="Mol. Biol. Evol.">
        <title>Comparative Genomics of Early-Diverging Mushroom-Forming Fungi Provides Insights into the Origins of Lignocellulose Decay Capabilities.</title>
        <authorList>
            <person name="Nagy L.G."/>
            <person name="Riley R."/>
            <person name="Tritt A."/>
            <person name="Adam C."/>
            <person name="Daum C."/>
            <person name="Floudas D."/>
            <person name="Sun H."/>
            <person name="Yadav J.S."/>
            <person name="Pangilinan J."/>
            <person name="Larsson K.H."/>
            <person name="Matsuura K."/>
            <person name="Barry K."/>
            <person name="Labutti K."/>
            <person name="Kuo R."/>
            <person name="Ohm R.A."/>
            <person name="Bhattacharya S.S."/>
            <person name="Shirouzu T."/>
            <person name="Yoshinaga Y."/>
            <person name="Martin F.M."/>
            <person name="Grigoriev I.V."/>
            <person name="Hibbett D.S."/>
        </authorList>
    </citation>
    <scope>NUCLEOTIDE SEQUENCE [LARGE SCALE GENOMIC DNA]</scope>
    <source>
        <strain evidence="2 3">HHB12029</strain>
    </source>
</reference>
<dbReference type="AlphaFoldDB" id="A0A165FBN7"/>
<feature type="compositionally biased region" description="Basic and acidic residues" evidence="1">
    <location>
        <begin position="438"/>
        <end position="461"/>
    </location>
</feature>
<feature type="compositionally biased region" description="Low complexity" evidence="1">
    <location>
        <begin position="553"/>
        <end position="567"/>
    </location>
</feature>
<feature type="compositionally biased region" description="Low complexity" evidence="1">
    <location>
        <begin position="40"/>
        <end position="56"/>
    </location>
</feature>
<feature type="compositionally biased region" description="Basic and acidic residues" evidence="1">
    <location>
        <begin position="109"/>
        <end position="135"/>
    </location>
</feature>
<feature type="compositionally biased region" description="Low complexity" evidence="1">
    <location>
        <begin position="147"/>
        <end position="184"/>
    </location>
</feature>
<proteinExistence type="predicted"/>
<feature type="compositionally biased region" description="Polar residues" evidence="1">
    <location>
        <begin position="388"/>
        <end position="400"/>
    </location>
</feature>
<feature type="compositionally biased region" description="Polar residues" evidence="1">
    <location>
        <begin position="474"/>
        <end position="488"/>
    </location>
</feature>
<dbReference type="Proteomes" id="UP000077266">
    <property type="component" value="Unassembled WGS sequence"/>
</dbReference>
<name>A0A165FBN7_EXIGL</name>